<dbReference type="Pfam" id="PF13649">
    <property type="entry name" value="Methyltransf_25"/>
    <property type="match status" value="1"/>
</dbReference>
<dbReference type="AlphaFoldDB" id="A0A2T1LUC0"/>
<dbReference type="Proteomes" id="UP000239001">
    <property type="component" value="Unassembled WGS sequence"/>
</dbReference>
<accession>A0A2T1LUC0</accession>
<sequence>MGPEYSQQQLKPLEILLLPKLPQSAKILDLCCGTGNLTQLLICEGYHVTGLDGSEAMLAYASVNAPQAEFILGDARTFELSNHFDAVISTSASLNHLMSIEDLKQVFGQVYTALKENGLFLFDLNHPTQMAKWWRGSIAEGEIESNYAWAIVSNYHQQDNTGYFKVILFRKSNNHRTVFGYFRGLLYKLLSLRILTRFRLKLLARFSQWEKNWPSTEMTYHIKGYSCSEIQSTLEAVGFTDVEIRTLEGSSHVDDNHSAYFICRKPDRSKTSH</sequence>
<evidence type="ECO:0000256" key="1">
    <source>
        <dbReference type="ARBA" id="ARBA00022603"/>
    </source>
</evidence>
<evidence type="ECO:0000313" key="4">
    <source>
        <dbReference type="EMBL" id="PSF35052.1"/>
    </source>
</evidence>
<dbReference type="EMBL" id="PXOH01000023">
    <property type="protein sequence ID" value="PSF35052.1"/>
    <property type="molecule type" value="Genomic_DNA"/>
</dbReference>
<keyword evidence="2 4" id="KW-0808">Transferase</keyword>
<organism evidence="4 5">
    <name type="scientific">Aphanothece hegewaldii CCALA 016</name>
    <dbReference type="NCBI Taxonomy" id="2107694"/>
    <lineage>
        <taxon>Bacteria</taxon>
        <taxon>Bacillati</taxon>
        <taxon>Cyanobacteriota</taxon>
        <taxon>Cyanophyceae</taxon>
        <taxon>Oscillatoriophycideae</taxon>
        <taxon>Chroococcales</taxon>
        <taxon>Aphanothecaceae</taxon>
        <taxon>Aphanothece</taxon>
    </lineage>
</organism>
<proteinExistence type="predicted"/>
<keyword evidence="5" id="KW-1185">Reference proteome</keyword>
<gene>
    <name evidence="4" type="ORF">C7H19_17895</name>
</gene>
<dbReference type="Gene3D" id="3.40.50.150">
    <property type="entry name" value="Vaccinia Virus protein VP39"/>
    <property type="match status" value="1"/>
</dbReference>
<dbReference type="OrthoDB" id="9804312at2"/>
<dbReference type="InterPro" id="IPR041698">
    <property type="entry name" value="Methyltransf_25"/>
</dbReference>
<name>A0A2T1LUC0_9CHRO</name>
<keyword evidence="1 4" id="KW-0489">Methyltransferase</keyword>
<dbReference type="SUPFAM" id="SSF53335">
    <property type="entry name" value="S-adenosyl-L-methionine-dependent methyltransferases"/>
    <property type="match status" value="1"/>
</dbReference>
<dbReference type="GO" id="GO:0008168">
    <property type="term" value="F:methyltransferase activity"/>
    <property type="evidence" value="ECO:0007669"/>
    <property type="project" value="UniProtKB-KW"/>
</dbReference>
<evidence type="ECO:0000259" key="3">
    <source>
        <dbReference type="Pfam" id="PF13649"/>
    </source>
</evidence>
<comment type="caution">
    <text evidence="4">The sequence shown here is derived from an EMBL/GenBank/DDBJ whole genome shotgun (WGS) entry which is preliminary data.</text>
</comment>
<dbReference type="PANTHER" id="PTHR43861">
    <property type="entry name" value="TRANS-ACONITATE 2-METHYLTRANSFERASE-RELATED"/>
    <property type="match status" value="1"/>
</dbReference>
<reference evidence="4 5" key="1">
    <citation type="submission" date="2018-03" db="EMBL/GenBank/DDBJ databases">
        <title>The ancient ancestry and fast evolution of plastids.</title>
        <authorList>
            <person name="Moore K.R."/>
            <person name="Magnabosco C."/>
            <person name="Momper L."/>
            <person name="Gold D.A."/>
            <person name="Bosak T."/>
            <person name="Fournier G.P."/>
        </authorList>
    </citation>
    <scope>NUCLEOTIDE SEQUENCE [LARGE SCALE GENOMIC DNA]</scope>
    <source>
        <strain evidence="4 5">CCALA 016</strain>
    </source>
</reference>
<evidence type="ECO:0000313" key="5">
    <source>
        <dbReference type="Proteomes" id="UP000239001"/>
    </source>
</evidence>
<dbReference type="InterPro" id="IPR029063">
    <property type="entry name" value="SAM-dependent_MTases_sf"/>
</dbReference>
<dbReference type="CDD" id="cd02440">
    <property type="entry name" value="AdoMet_MTases"/>
    <property type="match status" value="1"/>
</dbReference>
<reference evidence="4 5" key="2">
    <citation type="submission" date="2018-03" db="EMBL/GenBank/DDBJ databases">
        <authorList>
            <person name="Keele B.F."/>
        </authorList>
    </citation>
    <scope>NUCLEOTIDE SEQUENCE [LARGE SCALE GENOMIC DNA]</scope>
    <source>
        <strain evidence="4 5">CCALA 016</strain>
    </source>
</reference>
<dbReference type="GO" id="GO:0032259">
    <property type="term" value="P:methylation"/>
    <property type="evidence" value="ECO:0007669"/>
    <property type="project" value="UniProtKB-KW"/>
</dbReference>
<feature type="domain" description="Methyltransferase" evidence="3">
    <location>
        <begin position="27"/>
        <end position="118"/>
    </location>
</feature>
<dbReference type="PANTHER" id="PTHR43861:SF1">
    <property type="entry name" value="TRANS-ACONITATE 2-METHYLTRANSFERASE"/>
    <property type="match status" value="1"/>
</dbReference>
<evidence type="ECO:0000256" key="2">
    <source>
        <dbReference type="ARBA" id="ARBA00022679"/>
    </source>
</evidence>
<protein>
    <submittedName>
        <fullName evidence="4">Class I SAM-dependent methyltransferase</fullName>
    </submittedName>
</protein>